<evidence type="ECO:0000256" key="1">
    <source>
        <dbReference type="SAM" id="Phobius"/>
    </source>
</evidence>
<feature type="transmembrane region" description="Helical" evidence="1">
    <location>
        <begin position="91"/>
        <end position="112"/>
    </location>
</feature>
<dbReference type="EMBL" id="JBHSRD010000004">
    <property type="protein sequence ID" value="MFC6007712.1"/>
    <property type="molecule type" value="Genomic_DNA"/>
</dbReference>
<gene>
    <name evidence="2" type="ORF">ACFQDO_11285</name>
</gene>
<dbReference type="Proteomes" id="UP001596189">
    <property type="component" value="Unassembled WGS sequence"/>
</dbReference>
<organism evidence="2 3">
    <name type="scientific">Angustibacter luteus</name>
    <dbReference type="NCBI Taxonomy" id="658456"/>
    <lineage>
        <taxon>Bacteria</taxon>
        <taxon>Bacillati</taxon>
        <taxon>Actinomycetota</taxon>
        <taxon>Actinomycetes</taxon>
        <taxon>Kineosporiales</taxon>
        <taxon>Kineosporiaceae</taxon>
    </lineage>
</organism>
<keyword evidence="3" id="KW-1185">Reference proteome</keyword>
<protein>
    <submittedName>
        <fullName evidence="2">Uncharacterized protein</fullName>
    </submittedName>
</protein>
<proteinExistence type="predicted"/>
<feature type="transmembrane region" description="Helical" evidence="1">
    <location>
        <begin position="63"/>
        <end position="85"/>
    </location>
</feature>
<feature type="transmembrane region" description="Helical" evidence="1">
    <location>
        <begin position="27"/>
        <end position="51"/>
    </location>
</feature>
<accession>A0ABW1JED2</accession>
<keyword evidence="1" id="KW-1133">Transmembrane helix</keyword>
<dbReference type="RefSeq" id="WP_345715611.1">
    <property type="nucleotide sequence ID" value="NZ_BAABFP010000002.1"/>
</dbReference>
<name>A0ABW1JED2_9ACTN</name>
<keyword evidence="1" id="KW-0812">Transmembrane</keyword>
<evidence type="ECO:0000313" key="3">
    <source>
        <dbReference type="Proteomes" id="UP001596189"/>
    </source>
</evidence>
<sequence length="117" mass="11883">MSAHAKNPAPPMRYTDPNTHHMDKPPAISLVELAMVGAALLFALVAPAFVVSPSDTSAPGGRIAVAAGLSFVGAAVAIGVAMMAYKRTRNFSWLVIGIVPSITVIIGAAIMAGTKAG</sequence>
<comment type="caution">
    <text evidence="2">The sequence shown here is derived from an EMBL/GenBank/DDBJ whole genome shotgun (WGS) entry which is preliminary data.</text>
</comment>
<reference evidence="3" key="1">
    <citation type="journal article" date="2019" name="Int. J. Syst. Evol. Microbiol.">
        <title>The Global Catalogue of Microorganisms (GCM) 10K type strain sequencing project: providing services to taxonomists for standard genome sequencing and annotation.</title>
        <authorList>
            <consortium name="The Broad Institute Genomics Platform"/>
            <consortium name="The Broad Institute Genome Sequencing Center for Infectious Disease"/>
            <person name="Wu L."/>
            <person name="Ma J."/>
        </authorList>
    </citation>
    <scope>NUCLEOTIDE SEQUENCE [LARGE SCALE GENOMIC DNA]</scope>
    <source>
        <strain evidence="3">KACC 14249</strain>
    </source>
</reference>
<evidence type="ECO:0000313" key="2">
    <source>
        <dbReference type="EMBL" id="MFC6007712.1"/>
    </source>
</evidence>
<keyword evidence="1" id="KW-0472">Membrane</keyword>